<dbReference type="EMBL" id="JASBNA010000055">
    <property type="protein sequence ID" value="KAK7679779.1"/>
    <property type="molecule type" value="Genomic_DNA"/>
</dbReference>
<evidence type="ECO:0000256" key="5">
    <source>
        <dbReference type="ARBA" id="ARBA00023098"/>
    </source>
</evidence>
<name>A0AAW0FNE3_9APHY</name>
<dbReference type="Pfam" id="PF02801">
    <property type="entry name" value="Ketoacyl-synt_C"/>
    <property type="match status" value="1"/>
</dbReference>
<dbReference type="InterPro" id="IPR014030">
    <property type="entry name" value="Ketoacyl_synth_N"/>
</dbReference>
<dbReference type="PANTHER" id="PTHR11712:SF336">
    <property type="entry name" value="3-OXOACYL-[ACYL-CARRIER-PROTEIN] SYNTHASE, MITOCHONDRIAL"/>
    <property type="match status" value="1"/>
</dbReference>
<keyword evidence="4" id="KW-0276">Fatty acid metabolism</keyword>
<evidence type="ECO:0000256" key="3">
    <source>
        <dbReference type="ARBA" id="ARBA00022679"/>
    </source>
</evidence>
<comment type="caution">
    <text evidence="12">The sequence shown here is derived from an EMBL/GenBank/DDBJ whole genome shotgun (WGS) entry which is preliminary data.</text>
</comment>
<dbReference type="PANTHER" id="PTHR11712">
    <property type="entry name" value="POLYKETIDE SYNTHASE-RELATED"/>
    <property type="match status" value="1"/>
</dbReference>
<dbReference type="InterPro" id="IPR018201">
    <property type="entry name" value="Ketoacyl_synth_AS"/>
</dbReference>
<evidence type="ECO:0000259" key="11">
    <source>
        <dbReference type="PROSITE" id="PS52004"/>
    </source>
</evidence>
<feature type="active site" description="For beta-ketoacyl synthase activity" evidence="9">
    <location>
        <position position="182"/>
    </location>
</feature>
<evidence type="ECO:0000256" key="6">
    <source>
        <dbReference type="ARBA" id="ARBA00023160"/>
    </source>
</evidence>
<keyword evidence="7" id="KW-0012">Acyltransferase</keyword>
<accession>A0AAW0FNE3</accession>
<dbReference type="SUPFAM" id="SSF53901">
    <property type="entry name" value="Thiolase-like"/>
    <property type="match status" value="2"/>
</dbReference>
<dbReference type="Gene3D" id="3.40.47.10">
    <property type="match status" value="1"/>
</dbReference>
<proteinExistence type="inferred from homology"/>
<dbReference type="GO" id="GO:0006633">
    <property type="term" value="P:fatty acid biosynthetic process"/>
    <property type="evidence" value="ECO:0007669"/>
    <property type="project" value="UniProtKB-KW"/>
</dbReference>
<evidence type="ECO:0000256" key="7">
    <source>
        <dbReference type="ARBA" id="ARBA00023315"/>
    </source>
</evidence>
<keyword evidence="5" id="KW-0443">Lipid metabolism</keyword>
<dbReference type="InterPro" id="IPR000794">
    <property type="entry name" value="Beta-ketoacyl_synthase"/>
</dbReference>
<sequence length="442" mass="46966">MSSVPSAASRVVVTGLGLVTPLGVGLKHNWQGILDSSCGIISTTSFPDYETAGWDKIPAKVYGKVPRGSLKDGKWDPLDHFELAESRRLGIFSQFAIAAADEAIKDSKLDLNNLDRERIGITVGSGVGSFDDICEGTTTYDAKGYKRMNPLFVPKLLINMAAGNISIRHGIKGPLHTASTACATGLHSIGDAYNFIKNDYADVMVAGASESVNHPLGLSGFARARSLVTDFNDDPSKASRPFDASRSGFVLGEGSGVLILERLSSVLERGAQDQIYGEVLGYGLSGDAHHITAPATTGDGAYRAMANTLKRAKLNPNDIDYINAHATSTVLGDRAENNAINNLFGDHKNLSISSTKSAIGHLLGAAGSVEAIYAIKGLKENILPPTINLEKVGGHPDDDPEKFNKFDYVPKVARSKEINYALCNSFGFGGVNASIVFGKYNS</sequence>
<feature type="domain" description="Ketosynthase family 3 (KS3)" evidence="11">
    <location>
        <begin position="8"/>
        <end position="439"/>
    </location>
</feature>
<evidence type="ECO:0000256" key="9">
    <source>
        <dbReference type="PIRSR" id="PIRSR000447-1"/>
    </source>
</evidence>
<keyword evidence="2 8" id="KW-0444">Lipid biosynthesis</keyword>
<dbReference type="PROSITE" id="PS00606">
    <property type="entry name" value="KS3_1"/>
    <property type="match status" value="1"/>
</dbReference>
<dbReference type="AlphaFoldDB" id="A0AAW0FNE3"/>
<dbReference type="InterPro" id="IPR017568">
    <property type="entry name" value="3-oxoacyl-ACP_synth-2"/>
</dbReference>
<dbReference type="NCBIfam" id="TIGR03150">
    <property type="entry name" value="fabF"/>
    <property type="match status" value="1"/>
</dbReference>
<protein>
    <recommendedName>
        <fullName evidence="8">3-oxoacyl-[acyl-carrier-protein] synthase</fullName>
    </recommendedName>
</protein>
<evidence type="ECO:0000256" key="8">
    <source>
        <dbReference type="PIRNR" id="PIRNR000447"/>
    </source>
</evidence>
<reference evidence="12 13" key="1">
    <citation type="submission" date="2022-09" db="EMBL/GenBank/DDBJ databases">
        <authorList>
            <person name="Palmer J.M."/>
        </authorList>
    </citation>
    <scope>NUCLEOTIDE SEQUENCE [LARGE SCALE GENOMIC DNA]</scope>
    <source>
        <strain evidence="12 13">DSM 7382</strain>
    </source>
</reference>
<evidence type="ECO:0000256" key="2">
    <source>
        <dbReference type="ARBA" id="ARBA00022516"/>
    </source>
</evidence>
<dbReference type="InterPro" id="IPR020841">
    <property type="entry name" value="PKS_Beta-ketoAc_synthase_dom"/>
</dbReference>
<dbReference type="InterPro" id="IPR016039">
    <property type="entry name" value="Thiolase-like"/>
</dbReference>
<comment type="similarity">
    <text evidence="1 8 10">Belongs to the thiolase-like superfamily. Beta-ketoacyl-ACP synthases family.</text>
</comment>
<dbReference type="GO" id="GO:0004315">
    <property type="term" value="F:3-oxoacyl-[acyl-carrier-protein] synthase activity"/>
    <property type="evidence" value="ECO:0007669"/>
    <property type="project" value="InterPro"/>
</dbReference>
<gene>
    <name evidence="12" type="ORF">QCA50_017101</name>
</gene>
<keyword evidence="3 8" id="KW-0808">Transferase</keyword>
<dbReference type="NCBIfam" id="NF005589">
    <property type="entry name" value="PRK07314.1"/>
    <property type="match status" value="1"/>
</dbReference>
<keyword evidence="6 8" id="KW-0275">Fatty acid biosynthesis</keyword>
<dbReference type="Pfam" id="PF00109">
    <property type="entry name" value="ketoacyl-synt"/>
    <property type="match status" value="1"/>
</dbReference>
<dbReference type="GO" id="GO:0005739">
    <property type="term" value="C:mitochondrion"/>
    <property type="evidence" value="ECO:0007669"/>
    <property type="project" value="TreeGrafter"/>
</dbReference>
<organism evidence="12 13">
    <name type="scientific">Cerrena zonata</name>
    <dbReference type="NCBI Taxonomy" id="2478898"/>
    <lineage>
        <taxon>Eukaryota</taxon>
        <taxon>Fungi</taxon>
        <taxon>Dikarya</taxon>
        <taxon>Basidiomycota</taxon>
        <taxon>Agaricomycotina</taxon>
        <taxon>Agaricomycetes</taxon>
        <taxon>Polyporales</taxon>
        <taxon>Cerrenaceae</taxon>
        <taxon>Cerrena</taxon>
    </lineage>
</organism>
<dbReference type="CDD" id="cd00834">
    <property type="entry name" value="KAS_I_II"/>
    <property type="match status" value="1"/>
</dbReference>
<evidence type="ECO:0000256" key="10">
    <source>
        <dbReference type="RuleBase" id="RU003694"/>
    </source>
</evidence>
<dbReference type="PIRSF" id="PIRSF000447">
    <property type="entry name" value="KAS_II"/>
    <property type="match status" value="1"/>
</dbReference>
<dbReference type="SMART" id="SM00825">
    <property type="entry name" value="PKS_KS"/>
    <property type="match status" value="1"/>
</dbReference>
<evidence type="ECO:0000256" key="4">
    <source>
        <dbReference type="ARBA" id="ARBA00022832"/>
    </source>
</evidence>
<dbReference type="PROSITE" id="PS52004">
    <property type="entry name" value="KS3_2"/>
    <property type="match status" value="1"/>
</dbReference>
<dbReference type="FunFam" id="3.40.47.10:FF:000009">
    <property type="entry name" value="3-oxoacyl-[acyl-carrier-protein] synthase 2"/>
    <property type="match status" value="1"/>
</dbReference>
<dbReference type="Proteomes" id="UP001385951">
    <property type="component" value="Unassembled WGS sequence"/>
</dbReference>
<keyword evidence="13" id="KW-1185">Reference proteome</keyword>
<evidence type="ECO:0000313" key="12">
    <source>
        <dbReference type="EMBL" id="KAK7679779.1"/>
    </source>
</evidence>
<evidence type="ECO:0000313" key="13">
    <source>
        <dbReference type="Proteomes" id="UP001385951"/>
    </source>
</evidence>
<dbReference type="InterPro" id="IPR014031">
    <property type="entry name" value="Ketoacyl_synth_C"/>
</dbReference>
<evidence type="ECO:0000256" key="1">
    <source>
        <dbReference type="ARBA" id="ARBA00008467"/>
    </source>
</evidence>